<comment type="catalytic activity">
    <reaction evidence="6">
        <text>arsenic triglutathione + [thioredoxin]-dithiol + S-adenosyl-L-methionine + 2 H2O = methylarsonous acid + [thioredoxin]-disulfide + 3 glutathione + S-adenosyl-L-homocysteine + H(+)</text>
        <dbReference type="Rhea" id="RHEA:69460"/>
        <dbReference type="Rhea" id="RHEA-COMP:10698"/>
        <dbReference type="Rhea" id="RHEA-COMP:10700"/>
        <dbReference type="ChEBI" id="CHEBI:15377"/>
        <dbReference type="ChEBI" id="CHEBI:15378"/>
        <dbReference type="ChEBI" id="CHEBI:17826"/>
        <dbReference type="ChEBI" id="CHEBI:29950"/>
        <dbReference type="ChEBI" id="CHEBI:50058"/>
        <dbReference type="ChEBI" id="CHEBI:57856"/>
        <dbReference type="ChEBI" id="CHEBI:57925"/>
        <dbReference type="ChEBI" id="CHEBI:59789"/>
        <dbReference type="ChEBI" id="CHEBI:183640"/>
        <dbReference type="EC" id="2.1.1.137"/>
    </reaction>
</comment>
<evidence type="ECO:0000259" key="9">
    <source>
        <dbReference type="PROSITE" id="PS50206"/>
    </source>
</evidence>
<gene>
    <name evidence="10" type="ORF">BDZ94DRAFT_1287164</name>
</gene>
<sequence>MSSSLSDAELVKAVQDAYGAKALMADSDDRDHTGKVAASFGYTPAELLSIPSEANLGLSCGNPVGAATLKEGETVLDLGSGAGMDVFLAATKVGESGKVVGIDGSLDMIGRARRAACQKKFQPPRVSFVHAQLTEPLPIIDGSVDCVLSNCVVNLLPLQGKRTLFDEVRRVLKAGGRIVLDDIIAKRPLDAVIKDDLASYVGCIAGAIQLEEYQALLRDAGITDAVFVDTKNDLNVYYTSNTSACCSTQGPTSTSSGPTPALSVTPDFDANEWVVQSSPALMSHEELAAFVGGTGDSGDFVAVDGGRVKGSVNWPAQTFYDDLPRILEKYKNKKKVVFYCGSSSGRGPRCAGWYQDYLNETGTTTSQAYILQGGVKAWLAKYAGDDNLVDQVS</sequence>
<dbReference type="InterPro" id="IPR026669">
    <property type="entry name" value="Arsenite_MeTrfase-like"/>
</dbReference>
<comment type="catalytic activity">
    <reaction evidence="8">
        <text>arsenic triglutathione + 3 [thioredoxin]-dithiol + 3 S-adenosyl-L-methionine = trimethylarsine + 3 [thioredoxin]-disulfide + 3 glutathione + 3 S-adenosyl-L-homocysteine + 3 H(+)</text>
        <dbReference type="Rhea" id="RHEA:69432"/>
        <dbReference type="Rhea" id="RHEA-COMP:10698"/>
        <dbReference type="Rhea" id="RHEA-COMP:10700"/>
        <dbReference type="ChEBI" id="CHEBI:15378"/>
        <dbReference type="ChEBI" id="CHEBI:27130"/>
        <dbReference type="ChEBI" id="CHEBI:29950"/>
        <dbReference type="ChEBI" id="CHEBI:50058"/>
        <dbReference type="ChEBI" id="CHEBI:57856"/>
        <dbReference type="ChEBI" id="CHEBI:57925"/>
        <dbReference type="ChEBI" id="CHEBI:59789"/>
        <dbReference type="ChEBI" id="CHEBI:183640"/>
        <dbReference type="EC" id="2.1.1.137"/>
    </reaction>
</comment>
<dbReference type="PROSITE" id="PS50206">
    <property type="entry name" value="RHODANESE_3"/>
    <property type="match status" value="1"/>
</dbReference>
<comment type="caution">
    <text evidence="10">The sequence shown here is derived from an EMBL/GenBank/DDBJ whole genome shotgun (WGS) entry which is preliminary data.</text>
</comment>
<dbReference type="GO" id="GO:0032259">
    <property type="term" value="P:methylation"/>
    <property type="evidence" value="ECO:0007669"/>
    <property type="project" value="UniProtKB-KW"/>
</dbReference>
<proteinExistence type="inferred from homology"/>
<keyword evidence="1" id="KW-0808">Transferase</keyword>
<dbReference type="EMBL" id="MU150232">
    <property type="protein sequence ID" value="KAF9468716.1"/>
    <property type="molecule type" value="Genomic_DNA"/>
</dbReference>
<name>A0A9P5YHF0_9AGAR</name>
<dbReference type="InterPro" id="IPR025714">
    <property type="entry name" value="Methyltranfer_dom"/>
</dbReference>
<accession>A0A9P5YHF0</accession>
<dbReference type="Gene3D" id="3.40.250.10">
    <property type="entry name" value="Rhodanese-like domain"/>
    <property type="match status" value="1"/>
</dbReference>
<evidence type="ECO:0000256" key="5">
    <source>
        <dbReference type="ARBA" id="ARBA00034545"/>
    </source>
</evidence>
<dbReference type="Pfam" id="PF13847">
    <property type="entry name" value="Methyltransf_31"/>
    <property type="match status" value="1"/>
</dbReference>
<evidence type="ECO:0000313" key="10">
    <source>
        <dbReference type="EMBL" id="KAF9468716.1"/>
    </source>
</evidence>
<keyword evidence="2" id="KW-0949">S-adenosyl-L-methionine</keyword>
<dbReference type="PANTHER" id="PTHR43675:SF8">
    <property type="entry name" value="ARSENITE METHYLTRANSFERASE"/>
    <property type="match status" value="1"/>
</dbReference>
<feature type="domain" description="Rhodanese" evidence="9">
    <location>
        <begin position="297"/>
        <end position="387"/>
    </location>
</feature>
<dbReference type="OrthoDB" id="8300214at2759"/>
<evidence type="ECO:0000256" key="2">
    <source>
        <dbReference type="ARBA" id="ARBA00022691"/>
    </source>
</evidence>
<dbReference type="AlphaFoldDB" id="A0A9P5YHF0"/>
<reference evidence="10" key="1">
    <citation type="submission" date="2020-11" db="EMBL/GenBank/DDBJ databases">
        <authorList>
            <consortium name="DOE Joint Genome Institute"/>
            <person name="Ahrendt S."/>
            <person name="Riley R."/>
            <person name="Andreopoulos W."/>
            <person name="Labutti K."/>
            <person name="Pangilinan J."/>
            <person name="Ruiz-Duenas F.J."/>
            <person name="Barrasa J.M."/>
            <person name="Sanchez-Garcia M."/>
            <person name="Camarero S."/>
            <person name="Miyauchi S."/>
            <person name="Serrano A."/>
            <person name="Linde D."/>
            <person name="Babiker R."/>
            <person name="Drula E."/>
            <person name="Ayuso-Fernandez I."/>
            <person name="Pacheco R."/>
            <person name="Padilla G."/>
            <person name="Ferreira P."/>
            <person name="Barriuso J."/>
            <person name="Kellner H."/>
            <person name="Castanera R."/>
            <person name="Alfaro M."/>
            <person name="Ramirez L."/>
            <person name="Pisabarro A.G."/>
            <person name="Kuo A."/>
            <person name="Tritt A."/>
            <person name="Lipzen A."/>
            <person name="He G."/>
            <person name="Yan M."/>
            <person name="Ng V."/>
            <person name="Cullen D."/>
            <person name="Martin F."/>
            <person name="Rosso M.-N."/>
            <person name="Henrissat B."/>
            <person name="Hibbett D."/>
            <person name="Martinez A.T."/>
            <person name="Grigoriev I.V."/>
        </authorList>
    </citation>
    <scope>NUCLEOTIDE SEQUENCE</scope>
    <source>
        <strain evidence="10">CBS 247.69</strain>
    </source>
</reference>
<dbReference type="GO" id="GO:0030791">
    <property type="term" value="F:arsenite methyltransferase activity"/>
    <property type="evidence" value="ECO:0007669"/>
    <property type="project" value="UniProtKB-EC"/>
</dbReference>
<evidence type="ECO:0000256" key="7">
    <source>
        <dbReference type="ARBA" id="ARBA00047943"/>
    </source>
</evidence>
<dbReference type="Gene3D" id="3.40.50.150">
    <property type="entry name" value="Vaccinia Virus protein VP39"/>
    <property type="match status" value="1"/>
</dbReference>
<dbReference type="SMART" id="SM00450">
    <property type="entry name" value="RHOD"/>
    <property type="match status" value="1"/>
</dbReference>
<dbReference type="CDD" id="cd02440">
    <property type="entry name" value="AdoMet_MTases"/>
    <property type="match status" value="1"/>
</dbReference>
<comment type="similarity">
    <text evidence="3">Belongs to the methyltransferase superfamily. Arsenite methyltransferase family.</text>
</comment>
<evidence type="ECO:0000256" key="3">
    <source>
        <dbReference type="ARBA" id="ARBA00034487"/>
    </source>
</evidence>
<comment type="catalytic activity">
    <reaction evidence="7">
        <text>arsenic triglutathione + 2 [thioredoxin]-dithiol + 2 S-adenosyl-L-methionine + H2O = dimethylarsinous acid + 2 [thioredoxin]-disulfide + 3 glutathione + 2 S-adenosyl-L-homocysteine + 2 H(+)</text>
        <dbReference type="Rhea" id="RHEA:69464"/>
        <dbReference type="Rhea" id="RHEA-COMP:10698"/>
        <dbReference type="Rhea" id="RHEA-COMP:10700"/>
        <dbReference type="ChEBI" id="CHEBI:15377"/>
        <dbReference type="ChEBI" id="CHEBI:15378"/>
        <dbReference type="ChEBI" id="CHEBI:23808"/>
        <dbReference type="ChEBI" id="CHEBI:29950"/>
        <dbReference type="ChEBI" id="CHEBI:50058"/>
        <dbReference type="ChEBI" id="CHEBI:57856"/>
        <dbReference type="ChEBI" id="CHEBI:57925"/>
        <dbReference type="ChEBI" id="CHEBI:59789"/>
        <dbReference type="ChEBI" id="CHEBI:183640"/>
        <dbReference type="EC" id="2.1.1.137"/>
    </reaction>
</comment>
<dbReference type="SUPFAM" id="SSF52821">
    <property type="entry name" value="Rhodanese/Cell cycle control phosphatase"/>
    <property type="match status" value="1"/>
</dbReference>
<evidence type="ECO:0000256" key="4">
    <source>
        <dbReference type="ARBA" id="ARBA00034521"/>
    </source>
</evidence>
<dbReference type="InterPro" id="IPR001763">
    <property type="entry name" value="Rhodanese-like_dom"/>
</dbReference>
<evidence type="ECO:0000256" key="8">
    <source>
        <dbReference type="ARBA" id="ARBA00048428"/>
    </source>
</evidence>
<dbReference type="InterPro" id="IPR029063">
    <property type="entry name" value="SAM-dependent_MTases_sf"/>
</dbReference>
<dbReference type="EC" id="2.1.1.137" evidence="4"/>
<evidence type="ECO:0000256" key="1">
    <source>
        <dbReference type="ARBA" id="ARBA00022679"/>
    </source>
</evidence>
<dbReference type="InterPro" id="IPR036873">
    <property type="entry name" value="Rhodanese-like_dom_sf"/>
</dbReference>
<dbReference type="PANTHER" id="PTHR43675">
    <property type="entry name" value="ARSENITE METHYLTRANSFERASE"/>
    <property type="match status" value="1"/>
</dbReference>
<keyword evidence="10" id="KW-0489">Methyltransferase</keyword>
<dbReference type="Proteomes" id="UP000807353">
    <property type="component" value="Unassembled WGS sequence"/>
</dbReference>
<protein>
    <recommendedName>
        <fullName evidence="5">Arsenite methyltransferase</fullName>
        <ecNumber evidence="4">2.1.1.137</ecNumber>
    </recommendedName>
</protein>
<dbReference type="Pfam" id="PF00581">
    <property type="entry name" value="Rhodanese"/>
    <property type="match status" value="1"/>
</dbReference>
<evidence type="ECO:0000256" key="6">
    <source>
        <dbReference type="ARBA" id="ARBA00047941"/>
    </source>
</evidence>
<organism evidence="10 11">
    <name type="scientific">Collybia nuda</name>
    <dbReference type="NCBI Taxonomy" id="64659"/>
    <lineage>
        <taxon>Eukaryota</taxon>
        <taxon>Fungi</taxon>
        <taxon>Dikarya</taxon>
        <taxon>Basidiomycota</taxon>
        <taxon>Agaricomycotina</taxon>
        <taxon>Agaricomycetes</taxon>
        <taxon>Agaricomycetidae</taxon>
        <taxon>Agaricales</taxon>
        <taxon>Tricholomatineae</taxon>
        <taxon>Clitocybaceae</taxon>
        <taxon>Collybia</taxon>
    </lineage>
</organism>
<dbReference type="SUPFAM" id="SSF53335">
    <property type="entry name" value="S-adenosyl-L-methionine-dependent methyltransferases"/>
    <property type="match status" value="1"/>
</dbReference>
<keyword evidence="11" id="KW-1185">Reference proteome</keyword>
<evidence type="ECO:0000313" key="11">
    <source>
        <dbReference type="Proteomes" id="UP000807353"/>
    </source>
</evidence>